<dbReference type="FunFam" id="3.30.70.360:FF:000004">
    <property type="entry name" value="Peptidase M20 domain-containing protein 2"/>
    <property type="match status" value="1"/>
</dbReference>
<dbReference type="InterPro" id="IPR017145">
    <property type="entry name" value="Aminobenzoyl-glu_utiliz_pB"/>
</dbReference>
<comment type="caution">
    <text evidence="2">The sequence shown here is derived from an EMBL/GenBank/DDBJ whole genome shotgun (WGS) entry which is preliminary data.</text>
</comment>
<dbReference type="Pfam" id="PF07687">
    <property type="entry name" value="M20_dimer"/>
    <property type="match status" value="1"/>
</dbReference>
<dbReference type="InterPro" id="IPR011650">
    <property type="entry name" value="Peptidase_M20_dimer"/>
</dbReference>
<dbReference type="SUPFAM" id="SSF55031">
    <property type="entry name" value="Bacterial exopeptidase dimerisation domain"/>
    <property type="match status" value="1"/>
</dbReference>
<name>A0A9D2AXM3_9FIRM</name>
<protein>
    <submittedName>
        <fullName evidence="2">Amidohydrolase</fullName>
    </submittedName>
</protein>
<dbReference type="InterPro" id="IPR017439">
    <property type="entry name" value="Amidohydrolase"/>
</dbReference>
<dbReference type="EMBL" id="DXEU01000158">
    <property type="protein sequence ID" value="HIX52901.1"/>
    <property type="molecule type" value="Genomic_DNA"/>
</dbReference>
<reference evidence="2" key="2">
    <citation type="submission" date="2021-04" db="EMBL/GenBank/DDBJ databases">
        <authorList>
            <person name="Gilroy R."/>
        </authorList>
    </citation>
    <scope>NUCLEOTIDE SEQUENCE</scope>
    <source>
        <strain evidence="2">ChiGjej4B4-12881</strain>
    </source>
</reference>
<dbReference type="SUPFAM" id="SSF53187">
    <property type="entry name" value="Zn-dependent exopeptidases"/>
    <property type="match status" value="1"/>
</dbReference>
<dbReference type="GO" id="GO:0046657">
    <property type="term" value="P:folic acid catabolic process"/>
    <property type="evidence" value="ECO:0007669"/>
    <property type="project" value="TreeGrafter"/>
</dbReference>
<evidence type="ECO:0000313" key="3">
    <source>
        <dbReference type="Proteomes" id="UP000886780"/>
    </source>
</evidence>
<dbReference type="InterPro" id="IPR002933">
    <property type="entry name" value="Peptidase_M20"/>
</dbReference>
<proteinExistence type="predicted"/>
<dbReference type="PIRSF" id="PIRSF037227">
    <property type="entry name" value="Aminobenzoyl-glu_utiliz_pB"/>
    <property type="match status" value="1"/>
</dbReference>
<dbReference type="PANTHER" id="PTHR30575">
    <property type="entry name" value="PEPTIDASE M20"/>
    <property type="match status" value="1"/>
</dbReference>
<gene>
    <name evidence="2" type="ORF">IAA28_08875</name>
</gene>
<dbReference type="GO" id="GO:0005737">
    <property type="term" value="C:cytoplasm"/>
    <property type="evidence" value="ECO:0007669"/>
    <property type="project" value="TreeGrafter"/>
</dbReference>
<feature type="domain" description="Peptidase M20 dimerisation" evidence="1">
    <location>
        <begin position="187"/>
        <end position="280"/>
    </location>
</feature>
<organism evidence="2 3">
    <name type="scientific">Candidatus Lachnoclostridium stercoripullorum</name>
    <dbReference type="NCBI Taxonomy" id="2838635"/>
    <lineage>
        <taxon>Bacteria</taxon>
        <taxon>Bacillati</taxon>
        <taxon>Bacillota</taxon>
        <taxon>Clostridia</taxon>
        <taxon>Lachnospirales</taxon>
        <taxon>Lachnospiraceae</taxon>
    </lineage>
</organism>
<evidence type="ECO:0000313" key="2">
    <source>
        <dbReference type="EMBL" id="HIX52901.1"/>
    </source>
</evidence>
<dbReference type="InterPro" id="IPR036264">
    <property type="entry name" value="Bact_exopeptidase_dim_dom"/>
</dbReference>
<sequence>MSDREWIEQYMDANGGKYIQANDDIWGYAELAFKEVKSAARLEQMLRDEGFAVETGVAGIPTCFTGTWSQGSGKPVMGILGEYDALAALSQEAGSAVKRETVPGGAGHGCGHCALGTGSLAAAVAVKEYLRETGRDGTVIYFGCPAEEGAGSKQFMARAGVFEGVDFVYTWHPATVNEVEAVHSNAIMGANFYFKGISSHAGSTPFLGRSALDACELMGVGCNYLREHVIPEARIHYAYIDTGGTAPNVVQDHACVRYEVRAPYVSQVKDLFARVKEVARGASIMTGTTVECELAMAFTEYIPNNALAAVADECLAEIGAPKWSEEDYRLAKSFLETYNEETKARIRDTIGEIYGEDRVEEIWNRPLDSEVHPYDPRNIVLQAGSTDVGDVGYAVPTLNIRIATACVGNVGHTWQMTAQSCSPLAHKGLLTAAKVLALSCIRTMERPDVVERAKAEVAKRNGGRYECPLPDSVQPPLETY</sequence>
<dbReference type="Proteomes" id="UP000886780">
    <property type="component" value="Unassembled WGS sequence"/>
</dbReference>
<evidence type="ECO:0000259" key="1">
    <source>
        <dbReference type="Pfam" id="PF07687"/>
    </source>
</evidence>
<accession>A0A9D2AXM3</accession>
<dbReference type="Pfam" id="PF01546">
    <property type="entry name" value="Peptidase_M20"/>
    <property type="match status" value="1"/>
</dbReference>
<dbReference type="NCBIfam" id="TIGR01891">
    <property type="entry name" value="amidohydrolases"/>
    <property type="match status" value="1"/>
</dbReference>
<dbReference type="InterPro" id="IPR052030">
    <property type="entry name" value="Peptidase_M20/M20A_hydrolases"/>
</dbReference>
<dbReference type="PANTHER" id="PTHR30575:SF0">
    <property type="entry name" value="XAA-ARG DIPEPTIDASE"/>
    <property type="match status" value="1"/>
</dbReference>
<dbReference type="GO" id="GO:0016805">
    <property type="term" value="F:dipeptidase activity"/>
    <property type="evidence" value="ECO:0007669"/>
    <property type="project" value="TreeGrafter"/>
</dbReference>
<dbReference type="AlphaFoldDB" id="A0A9D2AXM3"/>
<reference evidence="2" key="1">
    <citation type="journal article" date="2021" name="PeerJ">
        <title>Extensive microbial diversity within the chicken gut microbiome revealed by metagenomics and culture.</title>
        <authorList>
            <person name="Gilroy R."/>
            <person name="Ravi A."/>
            <person name="Getino M."/>
            <person name="Pursley I."/>
            <person name="Horton D.L."/>
            <person name="Alikhan N.F."/>
            <person name="Baker D."/>
            <person name="Gharbi K."/>
            <person name="Hall N."/>
            <person name="Watson M."/>
            <person name="Adriaenssens E.M."/>
            <person name="Foster-Nyarko E."/>
            <person name="Jarju S."/>
            <person name="Secka A."/>
            <person name="Antonio M."/>
            <person name="Oren A."/>
            <person name="Chaudhuri R.R."/>
            <person name="La Ragione R."/>
            <person name="Hildebrand F."/>
            <person name="Pallen M.J."/>
        </authorList>
    </citation>
    <scope>NUCLEOTIDE SEQUENCE</scope>
    <source>
        <strain evidence="2">ChiGjej4B4-12881</strain>
    </source>
</reference>
<dbReference type="GO" id="GO:0071713">
    <property type="term" value="F:para-aminobenzoyl-glutamate hydrolase activity"/>
    <property type="evidence" value="ECO:0007669"/>
    <property type="project" value="TreeGrafter"/>
</dbReference>
<dbReference type="Gene3D" id="3.40.630.10">
    <property type="entry name" value="Zn peptidases"/>
    <property type="match status" value="2"/>
</dbReference>
<dbReference type="Gene3D" id="3.30.70.360">
    <property type="match status" value="1"/>
</dbReference>